<dbReference type="InterPro" id="IPR003439">
    <property type="entry name" value="ABC_transporter-like_ATP-bd"/>
</dbReference>
<feature type="domain" description="ABC transporter" evidence="7">
    <location>
        <begin position="4"/>
        <end position="234"/>
    </location>
</feature>
<dbReference type="SMART" id="SM00382">
    <property type="entry name" value="AAA"/>
    <property type="match status" value="1"/>
</dbReference>
<dbReference type="PANTHER" id="PTHR43875:SF1">
    <property type="entry name" value="OSMOPROTECTIVE COMPOUNDS UPTAKE ATP-BINDING PROTEIN GGTA"/>
    <property type="match status" value="1"/>
</dbReference>
<keyword evidence="4" id="KW-0472">Membrane</keyword>
<dbReference type="PANTHER" id="PTHR43875">
    <property type="entry name" value="MALTODEXTRIN IMPORT ATP-BINDING PROTEIN MSMX"/>
    <property type="match status" value="1"/>
</dbReference>
<gene>
    <name evidence="8" type="ORF">RS75_21500</name>
</gene>
<evidence type="ECO:0000256" key="3">
    <source>
        <dbReference type="ARBA" id="ARBA00022448"/>
    </source>
</evidence>
<dbReference type="RefSeq" id="WP_045024291.1">
    <property type="nucleotide sequence ID" value="NZ_JWJH01000024.1"/>
</dbReference>
<dbReference type="CDD" id="cd03301">
    <property type="entry name" value="ABC_MalK_N"/>
    <property type="match status" value="1"/>
</dbReference>
<dbReference type="InterPro" id="IPR003593">
    <property type="entry name" value="AAA+_ATPase"/>
</dbReference>
<dbReference type="InterPro" id="IPR015855">
    <property type="entry name" value="ABC_transpr_MalK-like"/>
</dbReference>
<dbReference type="Gene3D" id="2.40.50.140">
    <property type="entry name" value="Nucleic acid-binding proteins"/>
    <property type="match status" value="1"/>
</dbReference>
<keyword evidence="4" id="KW-0997">Cell inner membrane</keyword>
<dbReference type="PROSITE" id="PS00211">
    <property type="entry name" value="ABC_TRANSPORTER_1"/>
    <property type="match status" value="1"/>
</dbReference>
<dbReference type="PROSITE" id="PS50893">
    <property type="entry name" value="ABC_TRANSPORTER_2"/>
    <property type="match status" value="1"/>
</dbReference>
<dbReference type="SUPFAM" id="SSF52540">
    <property type="entry name" value="P-loop containing nucleoside triphosphate hydrolases"/>
    <property type="match status" value="1"/>
</dbReference>
<keyword evidence="9" id="KW-1185">Reference proteome</keyword>
<sequence length="358" mass="38923">MAPISLRNIRKSYGDLPVIHGVDLEISSGEFVVILGPSGCGKSTLLRMIAGLEDITSGDMAIDGRIVNHMEPRERGCAMVFQNYALYPHMTVAANIGYALKVAGVPKPERQRRVEETAKIVGLTDYLGRKPAALSGGQRQRVAMARAIIREPAVFLFDEPLSNLDAKLRVVMRAEIRRLHRQLAATSVFVTHDQHEAMTLADRIIVMNGGQVEQVGTPSEIYHNPATRFVAGFVGTPAMNLLEGNIAADGRFRDPHGTDIKVRPEISGQYAEQAVVFGIRAESVRLVEPGTPGALTTYAEFIEELGSTRIIHALVGDAAFAATVSQDIRVRPGEQLGFAFDPKDTHLYSTDSGLRIAA</sequence>
<organism evidence="8 9">
    <name type="scientific">Rhizobium nepotum 39/7</name>
    <dbReference type="NCBI Taxonomy" id="1368418"/>
    <lineage>
        <taxon>Bacteria</taxon>
        <taxon>Pseudomonadati</taxon>
        <taxon>Pseudomonadota</taxon>
        <taxon>Alphaproteobacteria</taxon>
        <taxon>Hyphomicrobiales</taxon>
        <taxon>Rhizobiaceae</taxon>
        <taxon>Rhizobium/Agrobacterium group</taxon>
        <taxon>Rhizobium</taxon>
    </lineage>
</organism>
<keyword evidence="6 8" id="KW-0067">ATP-binding</keyword>
<dbReference type="Pfam" id="PF00005">
    <property type="entry name" value="ABC_tran"/>
    <property type="match status" value="1"/>
</dbReference>
<dbReference type="EMBL" id="JWJH01000024">
    <property type="protein sequence ID" value="KJF65768.1"/>
    <property type="molecule type" value="Genomic_DNA"/>
</dbReference>
<reference evidence="8 9" key="1">
    <citation type="submission" date="2015-03" db="EMBL/GenBank/DDBJ databases">
        <title>Draft Genome Sequences of Agrobacterium nepotum Strain 39/7T (= CFBP 7436T = LMG 26435T) and Agrobacterium sp. Strain KFB 330 (= CFBP 8308 = LMG 28674).</title>
        <authorList>
            <person name="Kuzmanovic N."/>
            <person name="Pulawska J."/>
            <person name="Obradovic A."/>
        </authorList>
    </citation>
    <scope>NUCLEOTIDE SEQUENCE [LARGE SCALE GENOMIC DNA]</scope>
    <source>
        <strain evidence="8 9">39/7</strain>
    </source>
</reference>
<comment type="caution">
    <text evidence="8">The sequence shown here is derived from an EMBL/GenBank/DDBJ whole genome shotgun (WGS) entry which is preliminary data.</text>
</comment>
<dbReference type="InterPro" id="IPR017871">
    <property type="entry name" value="ABC_transporter-like_CS"/>
</dbReference>
<dbReference type="InterPro" id="IPR047641">
    <property type="entry name" value="ABC_transpr_MalK/UgpC-like"/>
</dbReference>
<evidence type="ECO:0000256" key="2">
    <source>
        <dbReference type="ARBA" id="ARBA00005417"/>
    </source>
</evidence>
<evidence type="ECO:0000313" key="9">
    <source>
        <dbReference type="Proteomes" id="UP000052068"/>
    </source>
</evidence>
<evidence type="ECO:0000259" key="7">
    <source>
        <dbReference type="PROSITE" id="PS50893"/>
    </source>
</evidence>
<dbReference type="InterPro" id="IPR012340">
    <property type="entry name" value="NA-bd_OB-fold"/>
</dbReference>
<dbReference type="Gene3D" id="2.40.50.100">
    <property type="match status" value="1"/>
</dbReference>
<proteinExistence type="inferred from homology"/>
<dbReference type="InterPro" id="IPR008995">
    <property type="entry name" value="Mo/tungstate-bd_C_term_dom"/>
</dbReference>
<dbReference type="InterPro" id="IPR040582">
    <property type="entry name" value="OB_MalK-like"/>
</dbReference>
<dbReference type="SUPFAM" id="SSF50331">
    <property type="entry name" value="MOP-like"/>
    <property type="match status" value="1"/>
</dbReference>
<comment type="similarity">
    <text evidence="2">Belongs to the ABC transporter superfamily.</text>
</comment>
<protein>
    <submittedName>
        <fullName evidence="8">Glycerol-3-phosphate ABC transporter ATP-binding protein</fullName>
    </submittedName>
</protein>
<dbReference type="Proteomes" id="UP000052068">
    <property type="component" value="Unassembled WGS sequence"/>
</dbReference>
<dbReference type="Pfam" id="PF17912">
    <property type="entry name" value="OB_MalK"/>
    <property type="match status" value="1"/>
</dbReference>
<keyword evidence="4" id="KW-1003">Cell membrane</keyword>
<evidence type="ECO:0000313" key="8">
    <source>
        <dbReference type="EMBL" id="KJF65768.1"/>
    </source>
</evidence>
<evidence type="ECO:0000256" key="4">
    <source>
        <dbReference type="ARBA" id="ARBA00022519"/>
    </source>
</evidence>
<dbReference type="GO" id="GO:0005524">
    <property type="term" value="F:ATP binding"/>
    <property type="evidence" value="ECO:0007669"/>
    <property type="project" value="UniProtKB-KW"/>
</dbReference>
<evidence type="ECO:0000256" key="1">
    <source>
        <dbReference type="ARBA" id="ARBA00004417"/>
    </source>
</evidence>
<dbReference type="Gene3D" id="3.40.50.300">
    <property type="entry name" value="P-loop containing nucleotide triphosphate hydrolases"/>
    <property type="match status" value="1"/>
</dbReference>
<dbReference type="InterPro" id="IPR027417">
    <property type="entry name" value="P-loop_NTPase"/>
</dbReference>
<accession>A0ABR5CLN7</accession>
<evidence type="ECO:0000256" key="6">
    <source>
        <dbReference type="ARBA" id="ARBA00022840"/>
    </source>
</evidence>
<dbReference type="NCBIfam" id="NF008653">
    <property type="entry name" value="PRK11650.1"/>
    <property type="match status" value="1"/>
</dbReference>
<evidence type="ECO:0000256" key="5">
    <source>
        <dbReference type="ARBA" id="ARBA00022741"/>
    </source>
</evidence>
<name>A0ABR5CLN7_9HYPH</name>
<comment type="subcellular location">
    <subcellularLocation>
        <location evidence="1">Cell inner membrane</location>
        <topology evidence="1">Peripheral membrane protein</topology>
    </subcellularLocation>
</comment>
<keyword evidence="5" id="KW-0547">Nucleotide-binding</keyword>
<keyword evidence="3" id="KW-0813">Transport</keyword>